<reference evidence="10 11" key="1">
    <citation type="submission" date="2023-07" db="EMBL/GenBank/DDBJ databases">
        <title>Description of novel actinomycetes strains, isolated from tidal flat sediment.</title>
        <authorList>
            <person name="Lu C."/>
        </authorList>
    </citation>
    <scope>NUCLEOTIDE SEQUENCE [LARGE SCALE GENOMIC DNA]</scope>
    <source>
        <strain evidence="10 11">SYSU T00b441</strain>
    </source>
</reference>
<dbReference type="Pfam" id="PF06271">
    <property type="entry name" value="RDD"/>
    <property type="match status" value="1"/>
</dbReference>
<evidence type="ECO:0000256" key="5">
    <source>
        <dbReference type="ARBA" id="ARBA00022989"/>
    </source>
</evidence>
<feature type="region of interest" description="Disordered" evidence="7">
    <location>
        <begin position="238"/>
        <end position="272"/>
    </location>
</feature>
<dbReference type="PANTHER" id="PTHR36115">
    <property type="entry name" value="PROLINE-RICH ANTIGEN HOMOLOG-RELATED"/>
    <property type="match status" value="1"/>
</dbReference>
<feature type="compositionally biased region" description="Basic and acidic residues" evidence="7">
    <location>
        <begin position="251"/>
        <end position="265"/>
    </location>
</feature>
<keyword evidence="6 8" id="KW-0472">Membrane</keyword>
<evidence type="ECO:0000259" key="9">
    <source>
        <dbReference type="PROSITE" id="PS50006"/>
    </source>
</evidence>
<dbReference type="PROSITE" id="PS50006">
    <property type="entry name" value="FHA_DOMAIN"/>
    <property type="match status" value="1"/>
</dbReference>
<dbReference type="InterPro" id="IPR010432">
    <property type="entry name" value="RDD"/>
</dbReference>
<proteinExistence type="predicted"/>
<feature type="region of interest" description="Disordered" evidence="7">
    <location>
        <begin position="167"/>
        <end position="206"/>
    </location>
</feature>
<evidence type="ECO:0000256" key="1">
    <source>
        <dbReference type="ARBA" id="ARBA00004651"/>
    </source>
</evidence>
<dbReference type="InterPro" id="IPR008984">
    <property type="entry name" value="SMAD_FHA_dom_sf"/>
</dbReference>
<feature type="transmembrane region" description="Helical" evidence="8">
    <location>
        <begin position="15"/>
        <end position="38"/>
    </location>
</feature>
<evidence type="ECO:0000313" key="11">
    <source>
        <dbReference type="Proteomes" id="UP001232536"/>
    </source>
</evidence>
<name>A0ABT9D902_9CELL</name>
<dbReference type="RefSeq" id="WP_304599481.1">
    <property type="nucleotide sequence ID" value="NZ_JAUQYO010000003.1"/>
</dbReference>
<dbReference type="EMBL" id="JAUQYP010000001">
    <property type="protein sequence ID" value="MDO8105776.1"/>
    <property type="molecule type" value="Genomic_DNA"/>
</dbReference>
<keyword evidence="2" id="KW-1003">Cell membrane</keyword>
<comment type="subcellular location">
    <subcellularLocation>
        <location evidence="1">Cell membrane</location>
        <topology evidence="1">Multi-pass membrane protein</topology>
    </subcellularLocation>
</comment>
<evidence type="ECO:0000256" key="3">
    <source>
        <dbReference type="ARBA" id="ARBA00022553"/>
    </source>
</evidence>
<dbReference type="SUPFAM" id="SSF49879">
    <property type="entry name" value="SMAD/FHA domain"/>
    <property type="match status" value="1"/>
</dbReference>
<evidence type="ECO:0000256" key="6">
    <source>
        <dbReference type="ARBA" id="ARBA00023136"/>
    </source>
</evidence>
<protein>
    <submittedName>
        <fullName evidence="10">RDD family protein</fullName>
    </submittedName>
</protein>
<evidence type="ECO:0000256" key="2">
    <source>
        <dbReference type="ARBA" id="ARBA00022475"/>
    </source>
</evidence>
<dbReference type="InterPro" id="IPR051791">
    <property type="entry name" value="Pra-immunoreactive"/>
</dbReference>
<accession>A0ABT9D902</accession>
<dbReference type="CDD" id="cd00060">
    <property type="entry name" value="FHA"/>
    <property type="match status" value="1"/>
</dbReference>
<keyword evidence="11" id="KW-1185">Reference proteome</keyword>
<feature type="compositionally biased region" description="Low complexity" evidence="7">
    <location>
        <begin position="181"/>
        <end position="206"/>
    </location>
</feature>
<feature type="transmembrane region" description="Helical" evidence="8">
    <location>
        <begin position="100"/>
        <end position="120"/>
    </location>
</feature>
<keyword evidence="5 8" id="KW-1133">Transmembrane helix</keyword>
<dbReference type="Pfam" id="PF00498">
    <property type="entry name" value="FHA"/>
    <property type="match status" value="1"/>
</dbReference>
<evidence type="ECO:0000256" key="8">
    <source>
        <dbReference type="SAM" id="Phobius"/>
    </source>
</evidence>
<dbReference type="Gene3D" id="2.60.200.20">
    <property type="match status" value="1"/>
</dbReference>
<feature type="domain" description="FHA" evidence="9">
    <location>
        <begin position="296"/>
        <end position="352"/>
    </location>
</feature>
<dbReference type="InterPro" id="IPR000253">
    <property type="entry name" value="FHA_dom"/>
</dbReference>
<comment type="caution">
    <text evidence="10">The sequence shown here is derived from an EMBL/GenBank/DDBJ whole genome shotgun (WGS) entry which is preliminary data.</text>
</comment>
<organism evidence="10 11">
    <name type="scientific">Actinotalea lenta</name>
    <dbReference type="NCBI Taxonomy" id="3064654"/>
    <lineage>
        <taxon>Bacteria</taxon>
        <taxon>Bacillati</taxon>
        <taxon>Actinomycetota</taxon>
        <taxon>Actinomycetes</taxon>
        <taxon>Micrococcales</taxon>
        <taxon>Cellulomonadaceae</taxon>
        <taxon>Actinotalea</taxon>
    </lineage>
</organism>
<keyword evidence="3" id="KW-0597">Phosphoprotein</keyword>
<dbReference type="Proteomes" id="UP001232536">
    <property type="component" value="Unassembled WGS sequence"/>
</dbReference>
<evidence type="ECO:0000313" key="10">
    <source>
        <dbReference type="EMBL" id="MDO8105776.1"/>
    </source>
</evidence>
<keyword evidence="4 8" id="KW-0812">Transmembrane</keyword>
<gene>
    <name evidence="10" type="ORF">Q6348_01030</name>
</gene>
<feature type="transmembrane region" description="Helical" evidence="8">
    <location>
        <begin position="50"/>
        <end position="69"/>
    </location>
</feature>
<sequence length="386" mass="40361">MPAAGSVPASLGKRAFARLIDLVAALVLGGGLVVGGVLGQQRAGEPQVSAMTVLGLVALAGQGVVQWSLLGRRGYTLGRVLTGLRVLAAGDGRPIGLGRAFARELCVLVAWSTVLVGLLMTASARRNARRQGWQDRLVGDVVFDVNIGVDPVHAPPTPRQATERLQSLLGDDDRRRHRAAPGRARSPEASAPPVTTTEAAAPPGVVPNGGPAVEGEREVAAVAAPTTVAQGTRVVPRAPHVQRASGSSRGLPEDLERTSMREARSRVAYAPTRAQTRPRATLLLWDNRVVVLEGTALVGRNPAPREGEGLPVQVIAVVDRGRSVSKTHLAIGVDGAGVWLRDRNSTNGTVVTLEDGQQILCAPEQKVRVPVGASVAFGDYWLTVAG</sequence>
<evidence type="ECO:0000256" key="4">
    <source>
        <dbReference type="ARBA" id="ARBA00022692"/>
    </source>
</evidence>
<evidence type="ECO:0000256" key="7">
    <source>
        <dbReference type="SAM" id="MobiDB-lite"/>
    </source>
</evidence>